<gene>
    <name evidence="2" type="primary">DTX7_5</name>
    <name evidence="2" type="ORF">CFP56_022298</name>
</gene>
<reference evidence="2 3" key="1">
    <citation type="journal article" date="2018" name="Sci. Data">
        <title>The draft genome sequence of cork oak.</title>
        <authorList>
            <person name="Ramos A.M."/>
            <person name="Usie A."/>
            <person name="Barbosa P."/>
            <person name="Barros P.M."/>
            <person name="Capote T."/>
            <person name="Chaves I."/>
            <person name="Simoes F."/>
            <person name="Abreu I."/>
            <person name="Carrasquinho I."/>
            <person name="Faro C."/>
            <person name="Guimaraes J.B."/>
            <person name="Mendonca D."/>
            <person name="Nobrega F."/>
            <person name="Rodrigues L."/>
            <person name="Saibo N.J.M."/>
            <person name="Varela M.C."/>
            <person name="Egas C."/>
            <person name="Matos J."/>
            <person name="Miguel C.M."/>
            <person name="Oliveira M.M."/>
            <person name="Ricardo C.P."/>
            <person name="Goncalves S."/>
        </authorList>
    </citation>
    <scope>NUCLEOTIDE SEQUENCE [LARGE SCALE GENOMIC DNA]</scope>
    <source>
        <strain evidence="3">cv. HL8</strain>
    </source>
</reference>
<feature type="transmembrane region" description="Helical" evidence="1">
    <location>
        <begin position="121"/>
        <end position="138"/>
    </location>
</feature>
<keyword evidence="1" id="KW-0472">Membrane</keyword>
<organism evidence="2 3">
    <name type="scientific">Quercus suber</name>
    <name type="common">Cork oak</name>
    <dbReference type="NCBI Taxonomy" id="58331"/>
    <lineage>
        <taxon>Eukaryota</taxon>
        <taxon>Viridiplantae</taxon>
        <taxon>Streptophyta</taxon>
        <taxon>Embryophyta</taxon>
        <taxon>Tracheophyta</taxon>
        <taxon>Spermatophyta</taxon>
        <taxon>Magnoliopsida</taxon>
        <taxon>eudicotyledons</taxon>
        <taxon>Gunneridae</taxon>
        <taxon>Pentapetalae</taxon>
        <taxon>rosids</taxon>
        <taxon>fabids</taxon>
        <taxon>Fagales</taxon>
        <taxon>Fagaceae</taxon>
        <taxon>Quercus</taxon>
    </lineage>
</organism>
<keyword evidence="1" id="KW-0812">Transmembrane</keyword>
<dbReference type="Proteomes" id="UP000237347">
    <property type="component" value="Unassembled WGS sequence"/>
</dbReference>
<feature type="transmembrane region" description="Helical" evidence="1">
    <location>
        <begin position="95"/>
        <end position="115"/>
    </location>
</feature>
<evidence type="ECO:0000313" key="3">
    <source>
        <dbReference type="Proteomes" id="UP000237347"/>
    </source>
</evidence>
<accession>A0AAW0KBF5</accession>
<evidence type="ECO:0000256" key="1">
    <source>
        <dbReference type="SAM" id="Phobius"/>
    </source>
</evidence>
<evidence type="ECO:0000313" key="2">
    <source>
        <dbReference type="EMBL" id="KAK7836629.1"/>
    </source>
</evidence>
<dbReference type="AlphaFoldDB" id="A0AAW0KBF5"/>
<dbReference type="EMBL" id="PKMF04000348">
    <property type="protein sequence ID" value="KAK7836629.1"/>
    <property type="molecule type" value="Genomic_DNA"/>
</dbReference>
<proteinExistence type="predicted"/>
<protein>
    <submittedName>
        <fullName evidence="2">Protein detoxification 7</fullName>
    </submittedName>
</protein>
<feature type="transmembrane region" description="Helical" evidence="1">
    <location>
        <begin position="65"/>
        <end position="88"/>
    </location>
</feature>
<comment type="caution">
    <text evidence="2">The sequence shown here is derived from an EMBL/GenBank/DDBJ whole genome shotgun (WGS) entry which is preliminary data.</text>
</comment>
<keyword evidence="3" id="KW-1185">Reference proteome</keyword>
<keyword evidence="1" id="KW-1133">Transmembrane helix</keyword>
<sequence>MNHNGLEQNVQPTDLVEILSYTSQSLVINYNKEWLKQAYGAEQYQKLGIYTYTDIFSNSSLLKSLVLPMLFSSCATLCFHIPLCWALVSKLKLGCIGATIFTGSSYWLNLIKRLILCQMHIKSIVIVVVFIIISLLLCHHRCQLV</sequence>
<name>A0AAW0KBF5_QUESU</name>